<comment type="subunit">
    <text evidence="10">Probably a homodimer.</text>
</comment>
<dbReference type="HAMAP" id="MF_01499">
    <property type="entry name" value="DacA"/>
    <property type="match status" value="1"/>
</dbReference>
<reference evidence="12 13" key="1">
    <citation type="submission" date="2018-03" db="EMBL/GenBank/DDBJ databases">
        <title>Genomic Encyclopedia of Archaeal and Bacterial Type Strains, Phase II (KMG-II): from individual species to whole genera.</title>
        <authorList>
            <person name="Goeker M."/>
        </authorList>
    </citation>
    <scope>NUCLEOTIDE SEQUENCE [LARGE SCALE GENOMIC DNA]</scope>
    <source>
        <strain evidence="12 13">DSM 100214</strain>
    </source>
</reference>
<comment type="similarity">
    <text evidence="10">Belongs to the adenylate cyclase family. DacA/CdaA subfamily.</text>
</comment>
<dbReference type="InterPro" id="IPR003390">
    <property type="entry name" value="DNA_integrity_scan_DisA_N"/>
</dbReference>
<comment type="caution">
    <text evidence="10">Lacks conserved residue(s) required for the propagation of feature annotation.</text>
</comment>
<feature type="transmembrane region" description="Helical" evidence="10">
    <location>
        <begin position="33"/>
        <end position="52"/>
    </location>
</feature>
<evidence type="ECO:0000313" key="12">
    <source>
        <dbReference type="EMBL" id="PXV63783.1"/>
    </source>
</evidence>
<gene>
    <name evidence="10" type="primary">dacA</name>
    <name evidence="12" type="ORF">CLV62_11232</name>
</gene>
<dbReference type="GO" id="GO:0005524">
    <property type="term" value="F:ATP binding"/>
    <property type="evidence" value="ECO:0007669"/>
    <property type="project" value="UniProtKB-UniRule"/>
</dbReference>
<keyword evidence="13" id="KW-1185">Reference proteome</keyword>
<keyword evidence="6 10" id="KW-0547">Nucleotide-binding</keyword>
<dbReference type="GO" id="GO:0106408">
    <property type="term" value="F:diadenylate cyclase activity"/>
    <property type="evidence" value="ECO:0007669"/>
    <property type="project" value="UniProtKB-EC"/>
</dbReference>
<evidence type="ECO:0000256" key="8">
    <source>
        <dbReference type="ARBA" id="ARBA00022989"/>
    </source>
</evidence>
<dbReference type="PANTHER" id="PTHR34185:SF1">
    <property type="entry name" value="DIADENYLATE CYCLASE"/>
    <property type="match status" value="1"/>
</dbReference>
<dbReference type="Gene3D" id="3.40.1700.10">
    <property type="entry name" value="DNA integrity scanning protein, DisA, N-terminal domain"/>
    <property type="match status" value="1"/>
</dbReference>
<dbReference type="AlphaFoldDB" id="A0A2V3PQX0"/>
<evidence type="ECO:0000256" key="3">
    <source>
        <dbReference type="ARBA" id="ARBA00022679"/>
    </source>
</evidence>
<dbReference type="EC" id="2.7.7.85" evidence="10"/>
<dbReference type="Proteomes" id="UP000247973">
    <property type="component" value="Unassembled WGS sequence"/>
</dbReference>
<keyword evidence="4 10" id="KW-0812">Transmembrane</keyword>
<comment type="catalytic activity">
    <reaction evidence="1 10">
        <text>2 ATP = 3',3'-c-di-AMP + 2 diphosphate</text>
        <dbReference type="Rhea" id="RHEA:35655"/>
        <dbReference type="ChEBI" id="CHEBI:30616"/>
        <dbReference type="ChEBI" id="CHEBI:33019"/>
        <dbReference type="ChEBI" id="CHEBI:71500"/>
        <dbReference type="EC" id="2.7.7.85"/>
    </reaction>
</comment>
<keyword evidence="9 10" id="KW-0472">Membrane</keyword>
<dbReference type="PANTHER" id="PTHR34185">
    <property type="entry name" value="DIADENYLATE CYCLASE"/>
    <property type="match status" value="1"/>
</dbReference>
<dbReference type="GO" id="GO:0004016">
    <property type="term" value="F:adenylate cyclase activity"/>
    <property type="evidence" value="ECO:0007669"/>
    <property type="project" value="UniProtKB-UniRule"/>
</dbReference>
<evidence type="ECO:0000313" key="13">
    <source>
        <dbReference type="Proteomes" id="UP000247973"/>
    </source>
</evidence>
<dbReference type="GO" id="GO:0006171">
    <property type="term" value="P:cAMP biosynthetic process"/>
    <property type="evidence" value="ECO:0007669"/>
    <property type="project" value="InterPro"/>
</dbReference>
<evidence type="ECO:0000256" key="4">
    <source>
        <dbReference type="ARBA" id="ARBA00022692"/>
    </source>
</evidence>
<evidence type="ECO:0000256" key="9">
    <source>
        <dbReference type="ARBA" id="ARBA00023136"/>
    </source>
</evidence>
<feature type="transmembrane region" description="Helical" evidence="10">
    <location>
        <begin position="58"/>
        <end position="76"/>
    </location>
</feature>
<evidence type="ECO:0000256" key="7">
    <source>
        <dbReference type="ARBA" id="ARBA00022840"/>
    </source>
</evidence>
<organism evidence="12 13">
    <name type="scientific">Dysgonomonas alginatilytica</name>
    <dbReference type="NCBI Taxonomy" id="1605892"/>
    <lineage>
        <taxon>Bacteria</taxon>
        <taxon>Pseudomonadati</taxon>
        <taxon>Bacteroidota</taxon>
        <taxon>Bacteroidia</taxon>
        <taxon>Bacteroidales</taxon>
        <taxon>Dysgonomonadaceae</taxon>
        <taxon>Dysgonomonas</taxon>
    </lineage>
</organism>
<evidence type="ECO:0000256" key="10">
    <source>
        <dbReference type="HAMAP-Rule" id="MF_01499"/>
    </source>
</evidence>
<protein>
    <recommendedName>
        <fullName evidence="10">Diadenylate cyclase</fullName>
        <shortName evidence="10">DAC</shortName>
        <ecNumber evidence="10">2.7.7.85</ecNumber>
    </recommendedName>
    <alternativeName>
        <fullName evidence="10">Cyclic-di-AMP synthase</fullName>
        <shortName evidence="10">c-di-AMP synthase</shortName>
    </alternativeName>
</protein>
<dbReference type="InterPro" id="IPR050338">
    <property type="entry name" value="DisA"/>
</dbReference>
<dbReference type="InterPro" id="IPR045585">
    <property type="entry name" value="CdaA_N"/>
</dbReference>
<dbReference type="RefSeq" id="WP_221409238.1">
    <property type="nucleotide sequence ID" value="NZ_QICL01000012.1"/>
</dbReference>
<evidence type="ECO:0000256" key="5">
    <source>
        <dbReference type="ARBA" id="ARBA00022695"/>
    </source>
</evidence>
<sequence length="264" mass="29429">MENFGIKDIIDILLVAFVMYQLYNLVKKSGTTTIFKGIIAFIILWILIAHVLQMRLMGAILNKFVSIGMFVIIILFQDEIRRFLMTLGANSVFRSLVKLFGGKSKETGSNAFVTPIVLACMNMSKSYTGALIVIEQEMSLGLYEQTGEYINADISTRLIENIFFKNSPLHDGAMIISKGKIKAAGCILPVSQNPNLPKQFGLRHRAGLGISQETDAQVITVSEERGKISFMSRGHIYPNITPEKLQELLNQPVNAADKSERTHK</sequence>
<name>A0A2V3PQX0_9BACT</name>
<comment type="function">
    <text evidence="10">Catalyzes the condensation of 2 ATP molecules into cyclic di-AMP (c-di-AMP), a second messenger used to regulate differing processes in different bacteria.</text>
</comment>
<proteinExistence type="inferred from homology"/>
<dbReference type="PROSITE" id="PS51794">
    <property type="entry name" value="DAC"/>
    <property type="match status" value="1"/>
</dbReference>
<dbReference type="FunFam" id="3.40.1700.10:FF:000002">
    <property type="entry name" value="Diadenylate cyclase"/>
    <property type="match status" value="1"/>
</dbReference>
<keyword evidence="7 10" id="KW-0067">ATP-binding</keyword>
<feature type="transmembrane region" description="Helical" evidence="10">
    <location>
        <begin position="6"/>
        <end position="26"/>
    </location>
</feature>
<dbReference type="SUPFAM" id="SSF143597">
    <property type="entry name" value="YojJ-like"/>
    <property type="match status" value="1"/>
</dbReference>
<dbReference type="Pfam" id="PF19293">
    <property type="entry name" value="CdaA_N"/>
    <property type="match status" value="1"/>
</dbReference>
<dbReference type="NCBIfam" id="TIGR00159">
    <property type="entry name" value="diadenylate cyclase CdaA"/>
    <property type="match status" value="1"/>
</dbReference>
<keyword evidence="5 10" id="KW-0548">Nucleotidyltransferase</keyword>
<accession>A0A2V3PQX0</accession>
<feature type="domain" description="DAC" evidence="11">
    <location>
        <begin position="77"/>
        <end position="242"/>
    </location>
</feature>
<evidence type="ECO:0000256" key="6">
    <source>
        <dbReference type="ARBA" id="ARBA00022741"/>
    </source>
</evidence>
<dbReference type="InterPro" id="IPR014046">
    <property type="entry name" value="C-di-AMP_synthase"/>
</dbReference>
<keyword evidence="8 10" id="KW-1133">Transmembrane helix</keyword>
<dbReference type="Pfam" id="PF02457">
    <property type="entry name" value="DAC"/>
    <property type="match status" value="1"/>
</dbReference>
<dbReference type="InterPro" id="IPR036888">
    <property type="entry name" value="DNA_integrity_DisA_N_sf"/>
</dbReference>
<keyword evidence="3 10" id="KW-0808">Transferase</keyword>
<evidence type="ECO:0000259" key="11">
    <source>
        <dbReference type="PROSITE" id="PS51794"/>
    </source>
</evidence>
<dbReference type="PIRSF" id="PIRSF004793">
    <property type="entry name" value="UCP004793"/>
    <property type="match status" value="1"/>
</dbReference>
<keyword evidence="2 10" id="KW-1003">Cell membrane</keyword>
<evidence type="ECO:0000256" key="1">
    <source>
        <dbReference type="ARBA" id="ARBA00000877"/>
    </source>
</evidence>
<evidence type="ECO:0000256" key="2">
    <source>
        <dbReference type="ARBA" id="ARBA00022475"/>
    </source>
</evidence>
<dbReference type="EMBL" id="QICL01000012">
    <property type="protein sequence ID" value="PXV63783.1"/>
    <property type="molecule type" value="Genomic_DNA"/>
</dbReference>
<comment type="caution">
    <text evidence="12">The sequence shown here is derived from an EMBL/GenBank/DDBJ whole genome shotgun (WGS) entry which is preliminary data.</text>
</comment>
<dbReference type="InterPro" id="IPR034701">
    <property type="entry name" value="CdaA"/>
</dbReference>